<evidence type="ECO:0000313" key="1">
    <source>
        <dbReference type="EMBL" id="GED68314.1"/>
    </source>
</evidence>
<dbReference type="AlphaFoldDB" id="A0A0K9YXD7"/>
<reference evidence="2" key="2">
    <citation type="submission" date="2015-07" db="EMBL/GenBank/DDBJ databases">
        <title>MeaNS - Measles Nucleotide Surveillance Program.</title>
        <authorList>
            <person name="Tran T."/>
            <person name="Druce J."/>
        </authorList>
    </citation>
    <scope>NUCLEOTIDE SEQUENCE</scope>
    <source>
        <strain evidence="2">DSM 9887</strain>
    </source>
</reference>
<evidence type="ECO:0000313" key="2">
    <source>
        <dbReference type="EMBL" id="KNB73317.1"/>
    </source>
</evidence>
<protein>
    <submittedName>
        <fullName evidence="2">Uncharacterized protein</fullName>
    </submittedName>
</protein>
<gene>
    <name evidence="2" type="ORF">ADS79_04975</name>
    <name evidence="1" type="ORF">BRE01_20160</name>
</gene>
<name>A0A0K9YXD7_9BACL</name>
<dbReference type="PATRIC" id="fig|54915.3.peg.6390"/>
<proteinExistence type="predicted"/>
<evidence type="ECO:0000313" key="4">
    <source>
        <dbReference type="Proteomes" id="UP000319578"/>
    </source>
</evidence>
<dbReference type="EMBL" id="BJON01000008">
    <property type="protein sequence ID" value="GED68314.1"/>
    <property type="molecule type" value="Genomic_DNA"/>
</dbReference>
<dbReference type="Proteomes" id="UP000319578">
    <property type="component" value="Unassembled WGS sequence"/>
</dbReference>
<dbReference type="EMBL" id="LGIQ01000005">
    <property type="protein sequence ID" value="KNB73317.1"/>
    <property type="molecule type" value="Genomic_DNA"/>
</dbReference>
<accession>A0A0K9YXD7</accession>
<keyword evidence="4" id="KW-1185">Reference proteome</keyword>
<dbReference type="RefSeq" id="WP_049737314.1">
    <property type="nucleotide sequence ID" value="NZ_BJON01000008.1"/>
</dbReference>
<evidence type="ECO:0000313" key="3">
    <source>
        <dbReference type="Proteomes" id="UP000036834"/>
    </source>
</evidence>
<comment type="caution">
    <text evidence="2">The sequence shown here is derived from an EMBL/GenBank/DDBJ whole genome shotgun (WGS) entry which is preliminary data.</text>
</comment>
<organism evidence="2 3">
    <name type="scientific">Brevibacillus reuszeri</name>
    <dbReference type="NCBI Taxonomy" id="54915"/>
    <lineage>
        <taxon>Bacteria</taxon>
        <taxon>Bacillati</taxon>
        <taxon>Bacillota</taxon>
        <taxon>Bacilli</taxon>
        <taxon>Bacillales</taxon>
        <taxon>Paenibacillaceae</taxon>
        <taxon>Brevibacillus</taxon>
    </lineage>
</organism>
<reference evidence="3" key="1">
    <citation type="submission" date="2015-07" db="EMBL/GenBank/DDBJ databases">
        <title>Genome sequencing project for genomic taxonomy and phylogenomics of Bacillus-like bacteria.</title>
        <authorList>
            <person name="Liu B."/>
            <person name="Wang J."/>
            <person name="Zhu Y."/>
            <person name="Liu G."/>
            <person name="Chen Q."/>
            <person name="Chen Z."/>
            <person name="Lan J."/>
            <person name="Che J."/>
            <person name="Ge C."/>
            <person name="Shi H."/>
            <person name="Pan Z."/>
            <person name="Liu X."/>
        </authorList>
    </citation>
    <scope>NUCLEOTIDE SEQUENCE [LARGE SCALE GENOMIC DNA]</scope>
    <source>
        <strain evidence="3">DSM 9887</strain>
    </source>
</reference>
<dbReference type="Proteomes" id="UP000036834">
    <property type="component" value="Unassembled WGS sequence"/>
</dbReference>
<sequence>MFHFLQRKKLKKVDATVFAQLMYVDVSSDRWDQENLTKRNLDFSVDSIHYIDAYATRLAASEAGATQLRNHFDSFMIRLGAYIGEVIKRNSQQDFAWYDFDSVYHHSAKLANVHKAVSGEIVLYSQARDEVLFPFSVVRRFLEGNSPYPSFLAYVDEVMEEHR</sequence>
<reference evidence="1 4" key="3">
    <citation type="submission" date="2019-06" db="EMBL/GenBank/DDBJ databases">
        <title>Whole genome shotgun sequence of Brevibacillus reuszeri NBRC 15719.</title>
        <authorList>
            <person name="Hosoyama A."/>
            <person name="Uohara A."/>
            <person name="Ohji S."/>
            <person name="Ichikawa N."/>
        </authorList>
    </citation>
    <scope>NUCLEOTIDE SEQUENCE [LARGE SCALE GENOMIC DNA]</scope>
    <source>
        <strain evidence="1 4">NBRC 15719</strain>
    </source>
</reference>
<dbReference type="OrthoDB" id="2453661at2"/>